<dbReference type="EMBL" id="CP069024">
    <property type="protein sequence ID" value="QRC92541.1"/>
    <property type="molecule type" value="Genomic_DNA"/>
</dbReference>
<feature type="transmembrane region" description="Helical" evidence="1">
    <location>
        <begin position="50"/>
        <end position="70"/>
    </location>
</feature>
<proteinExistence type="predicted"/>
<sequence>MLGLVATAAEARNSFQLPEFGSETAVQIATQLYQHAEKPHAKSQGWPGKWYLVTSLAVALAALRYTFLYYKGSPWRNRFDAACQRFYHRVYYGGKEWIHSVSILPQTCINRAGSI</sequence>
<protein>
    <submittedName>
        <fullName evidence="2">Uncharacterized protein</fullName>
    </submittedName>
</protein>
<dbReference type="RefSeq" id="XP_001798709.1">
    <property type="nucleotide sequence ID" value="XM_001798657.1"/>
</dbReference>
<dbReference type="VEuPathDB" id="FungiDB:JI435_428370"/>
<keyword evidence="1" id="KW-0472">Membrane</keyword>
<evidence type="ECO:0000313" key="3">
    <source>
        <dbReference type="Proteomes" id="UP000663193"/>
    </source>
</evidence>
<dbReference type="AlphaFoldDB" id="A0A7U2ETL2"/>
<dbReference type="Proteomes" id="UP000663193">
    <property type="component" value="Chromosome 2"/>
</dbReference>
<keyword evidence="1" id="KW-1133">Transmembrane helix</keyword>
<dbReference type="KEGG" id="pno:SNOG_08396"/>
<organism evidence="2 3">
    <name type="scientific">Phaeosphaeria nodorum (strain SN15 / ATCC MYA-4574 / FGSC 10173)</name>
    <name type="common">Glume blotch fungus</name>
    <name type="synonym">Parastagonospora nodorum</name>
    <dbReference type="NCBI Taxonomy" id="321614"/>
    <lineage>
        <taxon>Eukaryota</taxon>
        <taxon>Fungi</taxon>
        <taxon>Dikarya</taxon>
        <taxon>Ascomycota</taxon>
        <taxon>Pezizomycotina</taxon>
        <taxon>Dothideomycetes</taxon>
        <taxon>Pleosporomycetidae</taxon>
        <taxon>Pleosporales</taxon>
        <taxon>Pleosporineae</taxon>
        <taxon>Phaeosphaeriaceae</taxon>
        <taxon>Parastagonospora</taxon>
    </lineage>
</organism>
<keyword evidence="3" id="KW-1185">Reference proteome</keyword>
<keyword evidence="1" id="KW-0812">Transmembrane</keyword>
<reference evidence="3" key="1">
    <citation type="journal article" date="2021" name="BMC Genomics">
        <title>Chromosome-level genome assembly and manually-curated proteome of model necrotroph Parastagonospora nodorum Sn15 reveals a genome-wide trove of candidate effector homologs, and redundancy of virulence-related functions within an accessory chromosome.</title>
        <authorList>
            <person name="Bertazzoni S."/>
            <person name="Jones D.A.B."/>
            <person name="Phan H.T."/>
            <person name="Tan K.-C."/>
            <person name="Hane J.K."/>
        </authorList>
    </citation>
    <scope>NUCLEOTIDE SEQUENCE [LARGE SCALE GENOMIC DNA]</scope>
    <source>
        <strain evidence="3">SN15 / ATCC MYA-4574 / FGSC 10173)</strain>
    </source>
</reference>
<evidence type="ECO:0000256" key="1">
    <source>
        <dbReference type="SAM" id="Phobius"/>
    </source>
</evidence>
<name>A0A7U2ETL2_PHANO</name>
<gene>
    <name evidence="2" type="ORF">JI435_428370</name>
</gene>
<evidence type="ECO:0000313" key="2">
    <source>
        <dbReference type="EMBL" id="QRC92541.1"/>
    </source>
</evidence>
<accession>A0A7U2ETL2</accession>